<dbReference type="GO" id="GO:0000160">
    <property type="term" value="P:phosphorelay signal transduction system"/>
    <property type="evidence" value="ECO:0007669"/>
    <property type="project" value="InterPro"/>
</dbReference>
<name>A0A926VA44_9CYAN</name>
<accession>A0A926VA44</accession>
<dbReference type="Proteomes" id="UP000641646">
    <property type="component" value="Unassembled WGS sequence"/>
</dbReference>
<gene>
    <name evidence="4" type="ORF">H6G03_02055</name>
</gene>
<dbReference type="InterPro" id="IPR050595">
    <property type="entry name" value="Bact_response_regulator"/>
</dbReference>
<dbReference type="InterPro" id="IPR001789">
    <property type="entry name" value="Sig_transdc_resp-reg_receiver"/>
</dbReference>
<dbReference type="EMBL" id="JACJPW010000003">
    <property type="protein sequence ID" value="MBD2179905.1"/>
    <property type="molecule type" value="Genomic_DNA"/>
</dbReference>
<dbReference type="PROSITE" id="PS50110">
    <property type="entry name" value="RESPONSE_REGULATORY"/>
    <property type="match status" value="1"/>
</dbReference>
<organism evidence="4 5">
    <name type="scientific">Aerosakkonema funiforme FACHB-1375</name>
    <dbReference type="NCBI Taxonomy" id="2949571"/>
    <lineage>
        <taxon>Bacteria</taxon>
        <taxon>Bacillati</taxon>
        <taxon>Cyanobacteriota</taxon>
        <taxon>Cyanophyceae</taxon>
        <taxon>Oscillatoriophycideae</taxon>
        <taxon>Aerosakkonematales</taxon>
        <taxon>Aerosakkonemataceae</taxon>
        <taxon>Aerosakkonema</taxon>
    </lineage>
</organism>
<dbReference type="SUPFAM" id="SSF52172">
    <property type="entry name" value="CheY-like"/>
    <property type="match status" value="1"/>
</dbReference>
<keyword evidence="5" id="KW-1185">Reference proteome</keyword>
<dbReference type="Gene3D" id="3.40.50.2300">
    <property type="match status" value="1"/>
</dbReference>
<proteinExistence type="predicted"/>
<dbReference type="PANTHER" id="PTHR44591">
    <property type="entry name" value="STRESS RESPONSE REGULATOR PROTEIN 1"/>
    <property type="match status" value="1"/>
</dbReference>
<dbReference type="InterPro" id="IPR011006">
    <property type="entry name" value="CheY-like_superfamily"/>
</dbReference>
<dbReference type="SMART" id="SM00448">
    <property type="entry name" value="REC"/>
    <property type="match status" value="1"/>
</dbReference>
<feature type="domain" description="Response regulatory" evidence="3">
    <location>
        <begin position="18"/>
        <end position="135"/>
    </location>
</feature>
<dbReference type="RefSeq" id="WP_190461566.1">
    <property type="nucleotide sequence ID" value="NZ_JACJPW010000003.1"/>
</dbReference>
<protein>
    <submittedName>
        <fullName evidence="4">Response regulator</fullName>
    </submittedName>
</protein>
<dbReference type="PANTHER" id="PTHR44591:SF18">
    <property type="entry name" value="REGULATORY PROTEIN"/>
    <property type="match status" value="1"/>
</dbReference>
<evidence type="ECO:0000256" key="1">
    <source>
        <dbReference type="ARBA" id="ARBA00022553"/>
    </source>
</evidence>
<evidence type="ECO:0000313" key="5">
    <source>
        <dbReference type="Proteomes" id="UP000641646"/>
    </source>
</evidence>
<evidence type="ECO:0000259" key="3">
    <source>
        <dbReference type="PROSITE" id="PS50110"/>
    </source>
</evidence>
<comment type="caution">
    <text evidence="4">The sequence shown here is derived from an EMBL/GenBank/DDBJ whole genome shotgun (WGS) entry which is preliminary data.</text>
</comment>
<reference evidence="4" key="2">
    <citation type="submission" date="2020-08" db="EMBL/GenBank/DDBJ databases">
        <authorList>
            <person name="Chen M."/>
            <person name="Teng W."/>
            <person name="Zhao L."/>
            <person name="Hu C."/>
            <person name="Zhou Y."/>
            <person name="Han B."/>
            <person name="Song L."/>
            <person name="Shu W."/>
        </authorList>
    </citation>
    <scope>NUCLEOTIDE SEQUENCE</scope>
    <source>
        <strain evidence="4">FACHB-1375</strain>
    </source>
</reference>
<keyword evidence="1" id="KW-0597">Phosphoprotein</keyword>
<evidence type="ECO:0000313" key="4">
    <source>
        <dbReference type="EMBL" id="MBD2179905.1"/>
    </source>
</evidence>
<reference evidence="4" key="1">
    <citation type="journal article" date="2015" name="ISME J.">
        <title>Draft Genome Sequence of Streptomyces incarnatus NRRL8089, which Produces the Nucleoside Antibiotic Sinefungin.</title>
        <authorList>
            <person name="Oshima K."/>
            <person name="Hattori M."/>
            <person name="Shimizu H."/>
            <person name="Fukuda K."/>
            <person name="Nemoto M."/>
            <person name="Inagaki K."/>
            <person name="Tamura T."/>
        </authorList>
    </citation>
    <scope>NUCLEOTIDE SEQUENCE</scope>
    <source>
        <strain evidence="4">FACHB-1375</strain>
    </source>
</reference>
<dbReference type="Pfam" id="PF00072">
    <property type="entry name" value="Response_reg"/>
    <property type="match status" value="1"/>
</dbReference>
<dbReference type="AlphaFoldDB" id="A0A926VA44"/>
<comment type="caution">
    <text evidence="2">Lacks conserved residue(s) required for the propagation of feature annotation.</text>
</comment>
<dbReference type="CDD" id="cd00156">
    <property type="entry name" value="REC"/>
    <property type="match status" value="1"/>
</dbReference>
<sequence>MDVIRKFSAHLGILKDVQILVVDNDYDSRYLYSILLEELGAKVTSASSIEQALSLLDWLVPDMMISEINFKGERVDPLMQRLKYLAIANGKSIPILVTSTCPTKSLDQYMQVGVEAYLLKPIYPDDLVFNIWSLLLQVKISHPPTIQDWSAKQTIDQKPGNELA</sequence>
<evidence type="ECO:0000256" key="2">
    <source>
        <dbReference type="PROSITE-ProRule" id="PRU00169"/>
    </source>
</evidence>